<dbReference type="InterPro" id="IPR051257">
    <property type="entry name" value="Diverse_CBS-Domain"/>
</dbReference>
<dbReference type="KEGG" id="mez:Mtc_2359"/>
<keyword evidence="2" id="KW-0486">Methionine biosynthesis</keyword>
<organism evidence="5 6">
    <name type="scientific">Methanocella conradii (strain DSM 24694 / JCM 17849 / CGMCC 1.5162 / HZ254)</name>
    <dbReference type="NCBI Taxonomy" id="1041930"/>
    <lineage>
        <taxon>Archaea</taxon>
        <taxon>Methanobacteriati</taxon>
        <taxon>Methanobacteriota</taxon>
        <taxon>Stenosarchaea group</taxon>
        <taxon>Methanomicrobia</taxon>
        <taxon>Methanocellales</taxon>
        <taxon>Methanocellaceae</taxon>
        <taxon>Methanocella</taxon>
    </lineage>
</organism>
<dbReference type="Proteomes" id="UP000005233">
    <property type="component" value="Chromosome"/>
</dbReference>
<dbReference type="CDD" id="cd04586">
    <property type="entry name" value="CBS_pair_BON_assoc"/>
    <property type="match status" value="1"/>
</dbReference>
<sequence>MDERASTMRDPMKVSDVMTKDVITCKPSDNVASVVKLMSEKDISGLPVVEGGKVVGMVTEADIMRLLAVPQPSGTLWLPSPLEVLLEIPLKELMQLRRLQKSVEDAGVQTVESIMRRDVLWTSPDDDIEDAAALMVKHKVNRLVVLKDGKLVGIITRDDIIHGLGGTRHK</sequence>
<dbReference type="PANTHER" id="PTHR43080">
    <property type="entry name" value="CBS DOMAIN-CONTAINING PROTEIN CBSX3, MITOCHONDRIAL"/>
    <property type="match status" value="1"/>
</dbReference>
<dbReference type="HOGENOM" id="CLU_040681_9_1_2"/>
<dbReference type="InterPro" id="IPR046342">
    <property type="entry name" value="CBS_dom_sf"/>
</dbReference>
<dbReference type="PROSITE" id="PS51371">
    <property type="entry name" value="CBS"/>
    <property type="match status" value="2"/>
</dbReference>
<evidence type="ECO:0000259" key="4">
    <source>
        <dbReference type="PROSITE" id="PS51371"/>
    </source>
</evidence>
<feature type="domain" description="CBS" evidence="4">
    <location>
        <begin position="18"/>
        <end position="73"/>
    </location>
</feature>
<dbReference type="EMBL" id="CP003243">
    <property type="protein sequence ID" value="AFD01092.1"/>
    <property type="molecule type" value="Genomic_DNA"/>
</dbReference>
<evidence type="ECO:0000313" key="5">
    <source>
        <dbReference type="EMBL" id="AFD01092.1"/>
    </source>
</evidence>
<keyword evidence="2" id="KW-0028">Amino-acid biosynthesis</keyword>
<reference evidence="5 6" key="1">
    <citation type="journal article" date="2012" name="J. Bacteriol.">
        <title>Complete genome sequence of a thermophilic methanogen, Methanocella conradii HZ254, isolated from Chinese rice field soil.</title>
        <authorList>
            <person name="Lu Z."/>
            <person name="Lu Y."/>
        </authorList>
    </citation>
    <scope>NUCLEOTIDE SEQUENCE [LARGE SCALE GENOMIC DNA]</scope>
    <source>
        <strain evidence="6">DSM 24694 / JCM 17849 / CGMCC 1.5162 / HZ254</strain>
    </source>
</reference>
<keyword evidence="1 3" id="KW-0129">CBS domain</keyword>
<dbReference type="STRING" id="1041930.Mtc_2359"/>
<evidence type="ECO:0000313" key="6">
    <source>
        <dbReference type="Proteomes" id="UP000005233"/>
    </source>
</evidence>
<keyword evidence="6" id="KW-1185">Reference proteome</keyword>
<dbReference type="SMART" id="SM00116">
    <property type="entry name" value="CBS"/>
    <property type="match status" value="2"/>
</dbReference>
<dbReference type="GeneID" id="11972534"/>
<evidence type="ECO:0000256" key="3">
    <source>
        <dbReference type="PROSITE-ProRule" id="PRU00703"/>
    </source>
</evidence>
<protein>
    <submittedName>
        <fullName evidence="5">Transcriptional regulator</fullName>
    </submittedName>
</protein>
<dbReference type="eggNOG" id="arCOG00606">
    <property type="taxonomic scope" value="Archaea"/>
</dbReference>
<dbReference type="SUPFAM" id="SSF54631">
    <property type="entry name" value="CBS-domain pair"/>
    <property type="match status" value="1"/>
</dbReference>
<accession>H8I4Z8</accession>
<dbReference type="GO" id="GO:0009086">
    <property type="term" value="P:methionine biosynthetic process"/>
    <property type="evidence" value="ECO:0007669"/>
    <property type="project" value="UniProtKB-KW"/>
</dbReference>
<evidence type="ECO:0000256" key="1">
    <source>
        <dbReference type="ARBA" id="ARBA00023122"/>
    </source>
</evidence>
<dbReference type="AlphaFoldDB" id="H8I4Z8"/>
<name>H8I4Z8_METCZ</name>
<feature type="domain" description="CBS" evidence="4">
    <location>
        <begin position="115"/>
        <end position="170"/>
    </location>
</feature>
<proteinExistence type="predicted"/>
<dbReference type="PANTHER" id="PTHR43080:SF2">
    <property type="entry name" value="CBS DOMAIN-CONTAINING PROTEIN"/>
    <property type="match status" value="1"/>
</dbReference>
<dbReference type="RefSeq" id="WP_014406923.1">
    <property type="nucleotide sequence ID" value="NC_017034.1"/>
</dbReference>
<gene>
    <name evidence="5" type="ordered locus">Mtc_2359</name>
</gene>
<dbReference type="Gene3D" id="3.10.580.10">
    <property type="entry name" value="CBS-domain"/>
    <property type="match status" value="1"/>
</dbReference>
<evidence type="ECO:0000256" key="2">
    <source>
        <dbReference type="ARBA" id="ARBA00023167"/>
    </source>
</evidence>
<dbReference type="InterPro" id="IPR000644">
    <property type="entry name" value="CBS_dom"/>
</dbReference>
<dbReference type="Pfam" id="PF00571">
    <property type="entry name" value="CBS"/>
    <property type="match status" value="2"/>
</dbReference>